<dbReference type="eggNOG" id="COG0232">
    <property type="taxonomic scope" value="Bacteria"/>
</dbReference>
<dbReference type="Proteomes" id="UP000020492">
    <property type="component" value="Unassembled WGS sequence"/>
</dbReference>
<gene>
    <name evidence="3" type="ORF">DEIPH_ctg095orf0001</name>
</gene>
<dbReference type="AlphaFoldDB" id="A0A016QKT8"/>
<proteinExistence type="predicted"/>
<dbReference type="PATRIC" id="fig|1476583.3.peg.3424"/>
<dbReference type="STRING" id="1476583.DEIPH_ctg095orf0001"/>
<keyword evidence="1" id="KW-0378">Hydrolase</keyword>
<evidence type="ECO:0000256" key="1">
    <source>
        <dbReference type="ARBA" id="ARBA00022801"/>
    </source>
</evidence>
<evidence type="ECO:0000313" key="3">
    <source>
        <dbReference type="EMBL" id="EYB66571.1"/>
    </source>
</evidence>
<name>A0A016QKT8_9DEIO</name>
<accession>A0A016QKT8</accession>
<dbReference type="Pfam" id="PF13286">
    <property type="entry name" value="HD_assoc"/>
    <property type="match status" value="1"/>
</dbReference>
<dbReference type="InterPro" id="IPR026875">
    <property type="entry name" value="PHydrolase_assoc_dom"/>
</dbReference>
<sequence>MQVEQATRLLNTLFTAFLARPTLLPPQARARAETDGLPRAVCDFIAGMTDRYAGEMHAALVPPPLPSGWPG</sequence>
<feature type="domain" description="Phosphohydrolase-associated" evidence="2">
    <location>
        <begin position="4"/>
        <end position="58"/>
    </location>
</feature>
<protein>
    <recommendedName>
        <fullName evidence="2">Phosphohydrolase-associated domain-containing protein</fullName>
    </recommendedName>
</protein>
<dbReference type="Gene3D" id="1.10.3210.10">
    <property type="entry name" value="Hypothetical protein af1432"/>
    <property type="match status" value="1"/>
</dbReference>
<dbReference type="GO" id="GO:0016787">
    <property type="term" value="F:hydrolase activity"/>
    <property type="evidence" value="ECO:0007669"/>
    <property type="project" value="UniProtKB-KW"/>
</dbReference>
<dbReference type="EMBL" id="JHAC01000079">
    <property type="protein sequence ID" value="EYB66571.1"/>
    <property type="molecule type" value="Genomic_DNA"/>
</dbReference>
<organism evidence="3 4">
    <name type="scientific">Deinococcus phoenicis</name>
    <dbReference type="NCBI Taxonomy" id="1476583"/>
    <lineage>
        <taxon>Bacteria</taxon>
        <taxon>Thermotogati</taxon>
        <taxon>Deinococcota</taxon>
        <taxon>Deinococci</taxon>
        <taxon>Deinococcales</taxon>
        <taxon>Deinococcaceae</taxon>
        <taxon>Deinococcus</taxon>
    </lineage>
</organism>
<evidence type="ECO:0000313" key="4">
    <source>
        <dbReference type="Proteomes" id="UP000020492"/>
    </source>
</evidence>
<comment type="caution">
    <text evidence="3">The sequence shown here is derived from an EMBL/GenBank/DDBJ whole genome shotgun (WGS) entry which is preliminary data.</text>
</comment>
<evidence type="ECO:0000259" key="2">
    <source>
        <dbReference type="Pfam" id="PF13286"/>
    </source>
</evidence>
<reference evidence="3 4" key="1">
    <citation type="submission" date="2014-03" db="EMBL/GenBank/DDBJ databases">
        <title>Draft genome sequence of Deinococcus phoenicis 1P10ME.</title>
        <authorList>
            <person name="Stepanov V.G."/>
            <person name="Vaishampayan P."/>
            <person name="Venkateswaran K."/>
            <person name="Fox G.E."/>
        </authorList>
    </citation>
    <scope>NUCLEOTIDE SEQUENCE [LARGE SCALE GENOMIC DNA]</scope>
    <source>
        <strain evidence="3 4">1P10ME</strain>
    </source>
</reference>
<keyword evidence="4" id="KW-1185">Reference proteome</keyword>